<keyword evidence="3" id="KW-1185">Reference proteome</keyword>
<keyword evidence="1" id="KW-0472">Membrane</keyword>
<keyword evidence="1" id="KW-1133">Transmembrane helix</keyword>
<feature type="transmembrane region" description="Helical" evidence="1">
    <location>
        <begin position="107"/>
        <end position="127"/>
    </location>
</feature>
<keyword evidence="1" id="KW-0812">Transmembrane</keyword>
<dbReference type="EMBL" id="SRZK01000090">
    <property type="protein sequence ID" value="TGZ10092.1"/>
    <property type="molecule type" value="Genomic_DNA"/>
</dbReference>
<evidence type="ECO:0000313" key="2">
    <source>
        <dbReference type="EMBL" id="TGZ10092.1"/>
    </source>
</evidence>
<organism evidence="2 3">
    <name type="scientific">Streptomyces rhizosphaericola</name>
    <dbReference type="NCBI Taxonomy" id="2564098"/>
    <lineage>
        <taxon>Bacteria</taxon>
        <taxon>Bacillati</taxon>
        <taxon>Actinomycetota</taxon>
        <taxon>Actinomycetes</taxon>
        <taxon>Kitasatosporales</taxon>
        <taxon>Streptomycetaceae</taxon>
        <taxon>Streptomyces</taxon>
    </lineage>
</organism>
<accession>A0ABY2PGR4</accession>
<gene>
    <name evidence="2" type="ORF">E5Z02_11705</name>
</gene>
<sequence length="131" mass="13147">MRDGHRAEATRLLARAVEEEARRSGGRTDSAVLMARATAALDTIAAGAREEYAAYTQALDATAAGERPLSERFTKEALGTPLLVTGVAAVAAFGADLALGTTTGPALGAGAVVAVAGAATTVAKVTASHWP</sequence>
<dbReference type="Proteomes" id="UP000306274">
    <property type="component" value="Unassembled WGS sequence"/>
</dbReference>
<protein>
    <submittedName>
        <fullName evidence="2">Uncharacterized protein</fullName>
    </submittedName>
</protein>
<evidence type="ECO:0000256" key="1">
    <source>
        <dbReference type="SAM" id="Phobius"/>
    </source>
</evidence>
<feature type="transmembrane region" description="Helical" evidence="1">
    <location>
        <begin position="77"/>
        <end position="95"/>
    </location>
</feature>
<evidence type="ECO:0000313" key="3">
    <source>
        <dbReference type="Proteomes" id="UP000306274"/>
    </source>
</evidence>
<feature type="non-terminal residue" evidence="2">
    <location>
        <position position="131"/>
    </location>
</feature>
<name>A0ABY2PGR4_9ACTN</name>
<comment type="caution">
    <text evidence="2">The sequence shown here is derived from an EMBL/GenBank/DDBJ whole genome shotgun (WGS) entry which is preliminary data.</text>
</comment>
<reference evidence="2 3" key="1">
    <citation type="submission" date="2019-04" db="EMBL/GenBank/DDBJ databases">
        <title>Streptomyces rhizosphaericola sp. nov., an actinobacterium isolated from the wheat rhizosphere.</title>
        <authorList>
            <person name="Vargas Hoyos H.A."/>
            <person name="Santos S.N."/>
            <person name="Genuario D.B."/>
            <person name="Melo I.S."/>
            <person name="Da Silva L.J."/>
            <person name="Da Silva F.S.P."/>
            <person name="Zucchi T.D."/>
        </authorList>
    </citation>
    <scope>NUCLEOTIDE SEQUENCE [LARGE SCALE GENOMIC DNA]</scope>
    <source>
        <strain evidence="2 3">1AS2c</strain>
    </source>
</reference>
<proteinExistence type="predicted"/>